<dbReference type="RefSeq" id="WP_378997716.1">
    <property type="nucleotide sequence ID" value="NZ_JBHSMT010000014.1"/>
</dbReference>
<sequence>MWLHKASRTLIVTDLCQLWLGDLAFAAKVFARLTGVRTRLAVPRTVRFLVKDRQAARASAQKILQWPFERVVVAHNAIIEHDAHAAVARAFACFDN</sequence>
<dbReference type="Proteomes" id="UP001596045">
    <property type="component" value="Unassembled WGS sequence"/>
</dbReference>
<proteinExistence type="predicted"/>
<gene>
    <name evidence="1" type="ORF">ACFPM8_11560</name>
</gene>
<reference evidence="2" key="1">
    <citation type="journal article" date="2019" name="Int. J. Syst. Evol. Microbiol.">
        <title>The Global Catalogue of Microorganisms (GCM) 10K type strain sequencing project: providing services to taxonomists for standard genome sequencing and annotation.</title>
        <authorList>
            <consortium name="The Broad Institute Genomics Platform"/>
            <consortium name="The Broad Institute Genome Sequencing Center for Infectious Disease"/>
            <person name="Wu L."/>
            <person name="Ma J."/>
        </authorList>
    </citation>
    <scope>NUCLEOTIDE SEQUENCE [LARGE SCALE GENOMIC DNA]</scope>
    <source>
        <strain evidence="2">JCM 17066</strain>
    </source>
</reference>
<dbReference type="EMBL" id="JBHSMT010000014">
    <property type="protein sequence ID" value="MFC5474594.1"/>
    <property type="molecule type" value="Genomic_DNA"/>
</dbReference>
<evidence type="ECO:0000313" key="2">
    <source>
        <dbReference type="Proteomes" id="UP001596045"/>
    </source>
</evidence>
<keyword evidence="2" id="KW-1185">Reference proteome</keyword>
<protein>
    <submittedName>
        <fullName evidence="1">Uncharacterized protein</fullName>
    </submittedName>
</protein>
<accession>A0ABW0M9W3</accession>
<comment type="caution">
    <text evidence="1">The sequence shown here is derived from an EMBL/GenBank/DDBJ whole genome shotgun (WGS) entry which is preliminary data.</text>
</comment>
<name>A0ABW0M9W3_9BURK</name>
<evidence type="ECO:0000313" key="1">
    <source>
        <dbReference type="EMBL" id="MFC5474594.1"/>
    </source>
</evidence>
<organism evidence="1 2">
    <name type="scientific">Paraherbaspirillum soli</name>
    <dbReference type="NCBI Taxonomy" id="631222"/>
    <lineage>
        <taxon>Bacteria</taxon>
        <taxon>Pseudomonadati</taxon>
        <taxon>Pseudomonadota</taxon>
        <taxon>Betaproteobacteria</taxon>
        <taxon>Burkholderiales</taxon>
        <taxon>Oxalobacteraceae</taxon>
        <taxon>Paraherbaspirillum</taxon>
    </lineage>
</organism>